<dbReference type="STRING" id="81824.A9UV32"/>
<feature type="region of interest" description="Disordered" evidence="3">
    <location>
        <begin position="34"/>
        <end position="61"/>
    </location>
</feature>
<evidence type="ECO:0000256" key="1">
    <source>
        <dbReference type="ARBA" id="ARBA00010126"/>
    </source>
</evidence>
<evidence type="ECO:0000256" key="2">
    <source>
        <dbReference type="ARBA" id="ARBA00023054"/>
    </source>
</evidence>
<feature type="domain" description="Nuclear speckle splicing regulatory protein 1 N-terminal" evidence="4">
    <location>
        <begin position="54"/>
        <end position="176"/>
    </location>
</feature>
<protein>
    <recommendedName>
        <fullName evidence="4">Nuclear speckle splicing regulatory protein 1 N-terminal domain-containing protein</fullName>
    </recommendedName>
</protein>
<dbReference type="InParanoid" id="A9UV32"/>
<dbReference type="PANTHER" id="PTHR31938">
    <property type="entry name" value="NUCLEAR SPECKLE SPLICING REGULATORY PROTEIN 1"/>
    <property type="match status" value="1"/>
</dbReference>
<evidence type="ECO:0000256" key="3">
    <source>
        <dbReference type="SAM" id="MobiDB-lite"/>
    </source>
</evidence>
<feature type="compositionally biased region" description="Basic and acidic residues" evidence="3">
    <location>
        <begin position="231"/>
        <end position="279"/>
    </location>
</feature>
<reference evidence="5 6" key="1">
    <citation type="journal article" date="2008" name="Nature">
        <title>The genome of the choanoflagellate Monosiga brevicollis and the origin of metazoans.</title>
        <authorList>
            <consortium name="JGI Sequencing"/>
            <person name="King N."/>
            <person name="Westbrook M.J."/>
            <person name="Young S.L."/>
            <person name="Kuo A."/>
            <person name="Abedin M."/>
            <person name="Chapman J."/>
            <person name="Fairclough S."/>
            <person name="Hellsten U."/>
            <person name="Isogai Y."/>
            <person name="Letunic I."/>
            <person name="Marr M."/>
            <person name="Pincus D."/>
            <person name="Putnam N."/>
            <person name="Rokas A."/>
            <person name="Wright K.J."/>
            <person name="Zuzow R."/>
            <person name="Dirks W."/>
            <person name="Good M."/>
            <person name="Goodstein D."/>
            <person name="Lemons D."/>
            <person name="Li W."/>
            <person name="Lyons J.B."/>
            <person name="Morris A."/>
            <person name="Nichols S."/>
            <person name="Richter D.J."/>
            <person name="Salamov A."/>
            <person name="Bork P."/>
            <person name="Lim W.A."/>
            <person name="Manning G."/>
            <person name="Miller W.T."/>
            <person name="McGinnis W."/>
            <person name="Shapiro H."/>
            <person name="Tjian R."/>
            <person name="Grigoriev I.V."/>
            <person name="Rokhsar D."/>
        </authorList>
    </citation>
    <scope>NUCLEOTIDE SEQUENCE [LARGE SCALE GENOMIC DNA]</scope>
    <source>
        <strain evidence="6">MX1 / ATCC 50154</strain>
    </source>
</reference>
<name>A9UV32_MONBE</name>
<dbReference type="PANTHER" id="PTHR31938:SF4">
    <property type="entry name" value="NUCLEAR SPECKLE SPLICING REGULATORY PROTEIN 1"/>
    <property type="match status" value="1"/>
</dbReference>
<feature type="compositionally biased region" description="Basic residues" evidence="3">
    <location>
        <begin position="297"/>
        <end position="312"/>
    </location>
</feature>
<dbReference type="KEGG" id="mbr:MONBRDRAFT_6714"/>
<dbReference type="RefSeq" id="XP_001744308.1">
    <property type="nucleotide sequence ID" value="XM_001744256.1"/>
</dbReference>
<proteinExistence type="inferred from homology"/>
<dbReference type="Pfam" id="PF09745">
    <property type="entry name" value="NSRP1_N"/>
    <property type="match status" value="1"/>
</dbReference>
<evidence type="ECO:0000313" key="5">
    <source>
        <dbReference type="EMBL" id="EDQ91011.1"/>
    </source>
</evidence>
<organism evidence="5 6">
    <name type="scientific">Monosiga brevicollis</name>
    <name type="common">Choanoflagellate</name>
    <dbReference type="NCBI Taxonomy" id="81824"/>
    <lineage>
        <taxon>Eukaryota</taxon>
        <taxon>Choanoflagellata</taxon>
        <taxon>Craspedida</taxon>
        <taxon>Salpingoecidae</taxon>
        <taxon>Monosiga</taxon>
    </lineage>
</organism>
<dbReference type="Proteomes" id="UP000001357">
    <property type="component" value="Unassembled WGS sequence"/>
</dbReference>
<dbReference type="OMA" id="EMQRWDA"/>
<feature type="region of interest" description="Disordered" evidence="3">
    <location>
        <begin position="190"/>
        <end position="312"/>
    </location>
</feature>
<gene>
    <name evidence="5" type="ORF">MONBRDRAFT_6714</name>
</gene>
<comment type="similarity">
    <text evidence="1">Belongs to the NSRP1 family.</text>
</comment>
<keyword evidence="6" id="KW-1185">Reference proteome</keyword>
<evidence type="ECO:0000259" key="4">
    <source>
        <dbReference type="Pfam" id="PF09745"/>
    </source>
</evidence>
<feature type="compositionally biased region" description="Basic and acidic residues" evidence="3">
    <location>
        <begin position="201"/>
        <end position="217"/>
    </location>
</feature>
<dbReference type="EMBL" id="CH991546">
    <property type="protein sequence ID" value="EDQ91011.1"/>
    <property type="molecule type" value="Genomic_DNA"/>
</dbReference>
<dbReference type="GO" id="GO:0000381">
    <property type="term" value="P:regulation of alternative mRNA splicing, via spliceosome"/>
    <property type="evidence" value="ECO:0007669"/>
    <property type="project" value="InterPro"/>
</dbReference>
<sequence>MSNAPAGFGLTFAKRKPLTAAQRAEKFNSLRSNEVASVFGHDDSDDEQQDQEAQRDVEKALEEDDTIFDYDEVYDSMNQERMRNDPRFERFKEKKEKPKAKYINALMKSAAERKMVDELRRERVAQKERDQEDGEFADKEEFVTEAFKKKLLELREFEAREKAEEEAEARNAVTKKGDLNSFYRTVLAQNDATTSAVSKAASDKLDASARADRDAADKAAQAQTAEQAEAYEQRRAQRDQLKSRRERIQRQTEQMRAETAKRDQTQREEEAAMSEELKAKYARQTSEDQVDEARARALARRRQRKRPERMED</sequence>
<dbReference type="InterPro" id="IPR042816">
    <property type="entry name" value="Nsrp1"/>
</dbReference>
<dbReference type="InterPro" id="IPR018612">
    <property type="entry name" value="NSRP1_N"/>
</dbReference>
<evidence type="ECO:0000313" key="6">
    <source>
        <dbReference type="Proteomes" id="UP000001357"/>
    </source>
</evidence>
<dbReference type="eggNOG" id="KOG2117">
    <property type="taxonomic scope" value="Eukaryota"/>
</dbReference>
<dbReference type="GeneID" id="5889578"/>
<keyword evidence="2" id="KW-0175">Coiled coil</keyword>
<accession>A9UV32</accession>
<dbReference type="AlphaFoldDB" id="A9UV32"/>
<feature type="compositionally biased region" description="Low complexity" evidence="3">
    <location>
        <begin position="218"/>
        <end position="230"/>
    </location>
</feature>